<dbReference type="EMBL" id="JAPTMY010000022">
    <property type="protein sequence ID" value="MCZ0858450.1"/>
    <property type="molecule type" value="Genomic_DNA"/>
</dbReference>
<accession>A0ABT4IB67</accession>
<name>A0ABT4IB67_9ACTO</name>
<evidence type="ECO:0000313" key="2">
    <source>
        <dbReference type="EMBL" id="MCZ0858450.1"/>
    </source>
</evidence>
<organism evidence="2 3">
    <name type="scientific">Actinomyces israelii</name>
    <dbReference type="NCBI Taxonomy" id="1659"/>
    <lineage>
        <taxon>Bacteria</taxon>
        <taxon>Bacillati</taxon>
        <taxon>Actinomycetota</taxon>
        <taxon>Actinomycetes</taxon>
        <taxon>Actinomycetales</taxon>
        <taxon>Actinomycetaceae</taxon>
        <taxon>Actinomyces</taxon>
    </lineage>
</organism>
<keyword evidence="1" id="KW-1133">Transmembrane helix</keyword>
<evidence type="ECO:0000313" key="3">
    <source>
        <dbReference type="Proteomes" id="UP001072034"/>
    </source>
</evidence>
<evidence type="ECO:0000256" key="1">
    <source>
        <dbReference type="SAM" id="Phobius"/>
    </source>
</evidence>
<evidence type="ECO:0008006" key="4">
    <source>
        <dbReference type="Google" id="ProtNLM"/>
    </source>
</evidence>
<gene>
    <name evidence="2" type="ORF">OHJ16_10390</name>
</gene>
<keyword evidence="1" id="KW-0812">Transmembrane</keyword>
<reference evidence="2" key="1">
    <citation type="submission" date="2022-10" db="EMBL/GenBank/DDBJ databases">
        <title>Genome sequence of Actinomyces israelii ATCC 10048.</title>
        <authorList>
            <person name="Watt R.M."/>
            <person name="Tong W.M."/>
        </authorList>
    </citation>
    <scope>NUCLEOTIDE SEQUENCE</scope>
    <source>
        <strain evidence="2">ATCC 10048</strain>
    </source>
</reference>
<dbReference type="Proteomes" id="UP001072034">
    <property type="component" value="Unassembled WGS sequence"/>
</dbReference>
<dbReference type="RefSeq" id="WP_268917841.1">
    <property type="nucleotide sequence ID" value="NZ_JAPTMY010000022.1"/>
</dbReference>
<comment type="caution">
    <text evidence="2">The sequence shown here is derived from an EMBL/GenBank/DDBJ whole genome shotgun (WGS) entry which is preliminary data.</text>
</comment>
<keyword evidence="3" id="KW-1185">Reference proteome</keyword>
<proteinExistence type="predicted"/>
<keyword evidence="1" id="KW-0472">Membrane</keyword>
<feature type="transmembrane region" description="Helical" evidence="1">
    <location>
        <begin position="24"/>
        <end position="45"/>
    </location>
</feature>
<sequence>MIIAVALGLRYIGVKANEAGRGGLALAVVLGVIALVLLILMIPVIRDVRKVRIGPMTPARRLMISQLDEKTTLRCPAFYLGPQPVGSDGAPMTDRVLLIVTRQTVSVRPTEAEVGYAAGGTVLCDADGARVRFRLLPCPRAGGQWPGQMVPGLVIAHPSLLYPQAVGSLEAERYWVDGPEELVAYAQEIAAETGLLYEEVADALLRGDPQSVAALNAACGGYLGEMVLSSRGPVFRAPEMRLVVADPDRPDDPADEAVVGDVLAAVQQVLPGPGSSGPLPGWAVPPA</sequence>
<protein>
    <recommendedName>
        <fullName evidence="4">DUF4230 domain-containing protein</fullName>
    </recommendedName>
</protein>